<accession>A0A061HC10</accession>
<gene>
    <name evidence="2" type="ORF">PFL1_04478</name>
</gene>
<feature type="compositionally biased region" description="Low complexity" evidence="1">
    <location>
        <begin position="130"/>
        <end position="148"/>
    </location>
</feature>
<reference evidence="2 3" key="1">
    <citation type="journal article" date="2013" name="Plant Cell">
        <title>The transition from a phytopathogenic smut ancestor to an anamorphic biocontrol agent deciphered by comparative whole-genome analysis.</title>
        <authorList>
            <person name="Lefebvre F."/>
            <person name="Joly D.L."/>
            <person name="Labbe C."/>
            <person name="Teichmann B."/>
            <person name="Linning R."/>
            <person name="Belzile F."/>
            <person name="Bakkeren G."/>
            <person name="Belanger R.R."/>
        </authorList>
    </citation>
    <scope>NUCLEOTIDE SEQUENCE [LARGE SCALE GENOMIC DNA]</scope>
    <source>
        <strain evidence="2 3">PF-1</strain>
    </source>
</reference>
<name>A0A061HC10_9BASI</name>
<evidence type="ECO:0000313" key="2">
    <source>
        <dbReference type="EMBL" id="EPQ28151.1"/>
    </source>
</evidence>
<dbReference type="HOGENOM" id="CLU_1161580_0_0_1"/>
<dbReference type="KEGG" id="pfp:PFL1_04478"/>
<dbReference type="GeneID" id="19318581"/>
<feature type="compositionally biased region" description="Low complexity" evidence="1">
    <location>
        <begin position="216"/>
        <end position="230"/>
    </location>
</feature>
<protein>
    <submittedName>
        <fullName evidence="2">Uncharacterized protein</fullName>
    </submittedName>
</protein>
<proteinExistence type="predicted"/>
<feature type="region of interest" description="Disordered" evidence="1">
    <location>
        <begin position="175"/>
        <end position="239"/>
    </location>
</feature>
<dbReference type="AlphaFoldDB" id="A0A061HC10"/>
<evidence type="ECO:0000313" key="3">
    <source>
        <dbReference type="Proteomes" id="UP000053664"/>
    </source>
</evidence>
<feature type="region of interest" description="Disordered" evidence="1">
    <location>
        <begin position="25"/>
        <end position="55"/>
    </location>
</feature>
<dbReference type="EMBL" id="KE361636">
    <property type="protein sequence ID" value="EPQ28151.1"/>
    <property type="molecule type" value="Genomic_DNA"/>
</dbReference>
<dbReference type="RefSeq" id="XP_007880193.1">
    <property type="nucleotide sequence ID" value="XM_007882002.1"/>
</dbReference>
<sequence length="239" mass="25659">MVERGRPAPSPFAASGQARIALAGKRHGAVGGPGVVERALRKTSRRPPRRDQACWAGHRDLFSHSAATSSTDGDDATLDHASILLPPLRTRSRISPPSFAAGHDPRSKPKRPSPRTRLAPALPRPPPFPAATLLHSSTTTTTKASSLSPRICTSLAPPPLSLLFHPRPARMYTISNLHPPSGPGSVKTRRLHSPILTPSLLRAEREESSLPPSWPRPSSSTYTSSPSRPARPNPKMTTN</sequence>
<dbReference type="Proteomes" id="UP000053664">
    <property type="component" value="Unassembled WGS sequence"/>
</dbReference>
<evidence type="ECO:0000256" key="1">
    <source>
        <dbReference type="SAM" id="MobiDB-lite"/>
    </source>
</evidence>
<feature type="region of interest" description="Disordered" evidence="1">
    <location>
        <begin position="87"/>
        <end position="150"/>
    </location>
</feature>
<organism evidence="2 3">
    <name type="scientific">Pseudozyma flocculosa PF-1</name>
    <dbReference type="NCBI Taxonomy" id="1277687"/>
    <lineage>
        <taxon>Eukaryota</taxon>
        <taxon>Fungi</taxon>
        <taxon>Dikarya</taxon>
        <taxon>Basidiomycota</taxon>
        <taxon>Ustilaginomycotina</taxon>
        <taxon>Ustilaginomycetes</taxon>
        <taxon>Ustilaginales</taxon>
        <taxon>Ustilaginaceae</taxon>
        <taxon>Pseudozyma</taxon>
    </lineage>
</organism>